<feature type="transmembrane region" description="Helical" evidence="1">
    <location>
        <begin position="20"/>
        <end position="41"/>
    </location>
</feature>
<comment type="caution">
    <text evidence="2">The sequence shown here is derived from an EMBL/GenBank/DDBJ whole genome shotgun (WGS) entry which is preliminary data.</text>
</comment>
<organism evidence="2 3">
    <name type="scientific">Shinella pollutisoli</name>
    <dbReference type="NCBI Taxonomy" id="2250594"/>
    <lineage>
        <taxon>Bacteria</taxon>
        <taxon>Pseudomonadati</taxon>
        <taxon>Pseudomonadota</taxon>
        <taxon>Alphaproteobacteria</taxon>
        <taxon>Hyphomicrobiales</taxon>
        <taxon>Rhizobiaceae</taxon>
        <taxon>Shinella</taxon>
    </lineage>
</organism>
<keyword evidence="3" id="KW-1185">Reference proteome</keyword>
<evidence type="ECO:0000313" key="2">
    <source>
        <dbReference type="EMBL" id="MFC3072812.1"/>
    </source>
</evidence>
<keyword evidence="1" id="KW-0472">Membrane</keyword>
<dbReference type="EMBL" id="JBHRSP010000012">
    <property type="protein sequence ID" value="MFC3072812.1"/>
    <property type="molecule type" value="Genomic_DNA"/>
</dbReference>
<evidence type="ECO:0000256" key="1">
    <source>
        <dbReference type="SAM" id="Phobius"/>
    </source>
</evidence>
<keyword evidence="1" id="KW-1133">Transmembrane helix</keyword>
<proteinExistence type="predicted"/>
<evidence type="ECO:0008006" key="4">
    <source>
        <dbReference type="Google" id="ProtNLM"/>
    </source>
</evidence>
<sequence length="260" mass="28591">MTAAAHPGDGEHAPLISNRLLTRLTVGIAVLAGLSVAISAAGRVLGERIALSGHTESTEVFDILVGQDRVRLPANAIRFEEQRRSGIAERVDLYLTWPALEGYSNAERIRFNDVAHAENLIFLHLSQSTMSKDMSGRLEPIYRHLFEGAPQPGPAGLSMHRLKANSGYGDEVFFTAALPDGSDYAVRCMMPADEAQSTGADCQRDIHVGRDLSVLYRFSSRLLPQWQSMEARARAWLDERISGQSGTDKRRRTAQTDNSS</sequence>
<dbReference type="Proteomes" id="UP001595377">
    <property type="component" value="Unassembled WGS sequence"/>
</dbReference>
<gene>
    <name evidence="2" type="ORF">ACFOHH_06850</name>
</gene>
<reference evidence="3" key="1">
    <citation type="journal article" date="2019" name="Int. J. Syst. Evol. Microbiol.">
        <title>The Global Catalogue of Microorganisms (GCM) 10K type strain sequencing project: providing services to taxonomists for standard genome sequencing and annotation.</title>
        <authorList>
            <consortium name="The Broad Institute Genomics Platform"/>
            <consortium name="The Broad Institute Genome Sequencing Center for Infectious Disease"/>
            <person name="Wu L."/>
            <person name="Ma J."/>
        </authorList>
    </citation>
    <scope>NUCLEOTIDE SEQUENCE [LARGE SCALE GENOMIC DNA]</scope>
    <source>
        <strain evidence="3">KCTC 52677</strain>
    </source>
</reference>
<keyword evidence="1" id="KW-0812">Transmembrane</keyword>
<name>A0ABV7DDP9_9HYPH</name>
<evidence type="ECO:0000313" key="3">
    <source>
        <dbReference type="Proteomes" id="UP001595377"/>
    </source>
</evidence>
<dbReference type="RefSeq" id="WP_257314483.1">
    <property type="nucleotide sequence ID" value="NZ_JANFDG010000006.1"/>
</dbReference>
<protein>
    <recommendedName>
        <fullName evidence="4">Transmembrane anchored protein</fullName>
    </recommendedName>
</protein>
<accession>A0ABV7DDP9</accession>